<dbReference type="SMART" id="SM01170">
    <property type="entry name" value="DUF1944"/>
    <property type="match status" value="1"/>
</dbReference>
<dbReference type="InterPro" id="IPR015258">
    <property type="entry name" value="Vitellinogen_b-sht_shell"/>
</dbReference>
<dbReference type="GO" id="GO:0005319">
    <property type="term" value="F:lipid transporter activity"/>
    <property type="evidence" value="ECO:0007669"/>
    <property type="project" value="InterPro"/>
</dbReference>
<organism evidence="4">
    <name type="scientific">Gasterosteus aculeatus</name>
    <name type="common">Three-spined stickleback</name>
    <dbReference type="NCBI Taxonomy" id="69293"/>
    <lineage>
        <taxon>Eukaryota</taxon>
        <taxon>Metazoa</taxon>
        <taxon>Chordata</taxon>
        <taxon>Craniata</taxon>
        <taxon>Vertebrata</taxon>
        <taxon>Euteleostomi</taxon>
        <taxon>Actinopterygii</taxon>
        <taxon>Neopterygii</taxon>
        <taxon>Teleostei</taxon>
        <taxon>Neoteleostei</taxon>
        <taxon>Acanthomorphata</taxon>
        <taxon>Eupercaria</taxon>
        <taxon>Perciformes</taxon>
        <taxon>Cottioidei</taxon>
        <taxon>Gasterosteales</taxon>
        <taxon>Gasterosteidae</taxon>
        <taxon>Gasterosteus</taxon>
    </lineage>
</organism>
<evidence type="ECO:0000256" key="1">
    <source>
        <dbReference type="ARBA" id="ARBA00022761"/>
    </source>
</evidence>
<dbReference type="InterPro" id="IPR037088">
    <property type="entry name" value="Vitellinogen_b-sht_shell_sf"/>
</dbReference>
<reference evidence="4" key="1">
    <citation type="submission" date="2006-01" db="EMBL/GenBank/DDBJ databases">
        <authorList>
            <person name="Lindblad-Toh K."/>
            <person name="Mauceli E."/>
            <person name="Grabherr M."/>
            <person name="Chang J.L."/>
            <person name="Lander E.S."/>
        </authorList>
    </citation>
    <scope>NUCLEOTIDE SEQUENCE [LARGE SCALE GENOMIC DNA]</scope>
</reference>
<proteinExistence type="predicted"/>
<dbReference type="Ensembl" id="ENSGACT00000012902.1">
    <property type="protein sequence ID" value="ENSGACP00000012878.1"/>
    <property type="gene ID" value="ENSGACG00000009711.1"/>
</dbReference>
<dbReference type="InterPro" id="IPR050733">
    <property type="entry name" value="Vitellogenin/Apolipophorin"/>
</dbReference>
<dbReference type="PANTHER" id="PTHR23345">
    <property type="entry name" value="VITELLOGENIN-RELATED"/>
    <property type="match status" value="1"/>
</dbReference>
<evidence type="ECO:0000313" key="4">
    <source>
        <dbReference type="Ensembl" id="ENSGACP00000012878.1"/>
    </source>
</evidence>
<name>G3P5K5_GASAC</name>
<dbReference type="AlphaFoldDB" id="G3P5K5"/>
<protein>
    <recommendedName>
        <fullName evidence="3">VWFD domain-containing protein</fullName>
    </recommendedName>
</protein>
<dbReference type="InterPro" id="IPR015819">
    <property type="entry name" value="Lipid_transp_b-sht_shell"/>
</dbReference>
<dbReference type="GO" id="GO:0032355">
    <property type="term" value="P:response to estradiol"/>
    <property type="evidence" value="ECO:0007669"/>
    <property type="project" value="TreeGrafter"/>
</dbReference>
<dbReference type="Pfam" id="PF00094">
    <property type="entry name" value="VWD"/>
    <property type="match status" value="1"/>
</dbReference>
<dbReference type="GO" id="GO:0071391">
    <property type="term" value="P:cellular response to estrogen stimulus"/>
    <property type="evidence" value="ECO:0007669"/>
    <property type="project" value="TreeGrafter"/>
</dbReference>
<evidence type="ECO:0000256" key="2">
    <source>
        <dbReference type="ARBA" id="ARBA00023180"/>
    </source>
</evidence>
<dbReference type="GO" id="GO:0045735">
    <property type="term" value="F:nutrient reservoir activity"/>
    <property type="evidence" value="ECO:0007669"/>
    <property type="project" value="UniProtKB-KW"/>
</dbReference>
<dbReference type="PROSITE" id="PS51233">
    <property type="entry name" value="VWFD"/>
    <property type="match status" value="1"/>
</dbReference>
<dbReference type="Pfam" id="PF09175">
    <property type="entry name" value="Vit_b-sht_shell"/>
    <property type="match status" value="1"/>
</dbReference>
<feature type="domain" description="VWFD" evidence="3">
    <location>
        <begin position="108"/>
        <end position="282"/>
    </location>
</feature>
<dbReference type="SMART" id="SM00216">
    <property type="entry name" value="VWD"/>
    <property type="match status" value="1"/>
</dbReference>
<reference evidence="4" key="2">
    <citation type="submission" date="2024-04" db="UniProtKB">
        <authorList>
            <consortium name="Ensembl"/>
        </authorList>
    </citation>
    <scope>IDENTIFICATION</scope>
</reference>
<accession>G3P5K5</accession>
<sequence>MKITWEKLPESMKRFAKRCSDFLSRYTTRFGITQAKVQNVRNEIKLSVAAASEKTLNVVLKTPKRTFYKLGITIPISLPIGDAAAELKPYEDNLAAKFIYMITKANAAECSMVKDTLTTFDKREHRIEMPHSCFQVMAQDCTEELKFIVLLKRDQSKKENWIYVKIDNVEVELYPKDGAIKAKVNGVELSKLPYDQPEGKFNIKKSSEGISVFAPRFGLQEVYFDLASVKVQIVDWMRSKTCGLCGTADGEIRKEFETPNKRQTENAVSFAHSWVLPGKSCRDASECYMNLESVKLEKQVVIHGQQSKCYSVEPVLRCLPGCVAVRTTTVNVAFHCVPAASNLNRSEGQSSIFEKSADIRETAEAHVACRCSAQCA</sequence>
<dbReference type="InterPro" id="IPR001846">
    <property type="entry name" value="VWF_type-D"/>
</dbReference>
<keyword evidence="2" id="KW-0325">Glycoprotein</keyword>
<dbReference type="PANTHER" id="PTHR23345:SF9">
    <property type="entry name" value="VITELLOGENIN-RELATED"/>
    <property type="match status" value="1"/>
</dbReference>
<evidence type="ECO:0000259" key="3">
    <source>
        <dbReference type="PROSITE" id="PS51233"/>
    </source>
</evidence>
<keyword evidence="1" id="KW-0758">Storage protein</keyword>
<dbReference type="SUPFAM" id="SSF56968">
    <property type="entry name" value="Lipovitellin-phosvitin complex, beta-sheet shell regions"/>
    <property type="match status" value="1"/>
</dbReference>
<dbReference type="Bgee" id="ENSGACG00000009711">
    <property type="expression patterns" value="Expressed in head kidney and 2 other cell types or tissues"/>
</dbReference>
<dbReference type="Gene3D" id="2.20.90.10">
    <property type="entry name" value="Vitellinogen, beta-sheet shell domain"/>
    <property type="match status" value="1"/>
</dbReference>